<keyword evidence="5" id="KW-1185">Reference proteome</keyword>
<proteinExistence type="predicted"/>
<dbReference type="InterPro" id="IPR036770">
    <property type="entry name" value="Ankyrin_rpt-contain_sf"/>
</dbReference>
<evidence type="ECO:0000256" key="2">
    <source>
        <dbReference type="ARBA" id="ARBA00023043"/>
    </source>
</evidence>
<dbReference type="SUPFAM" id="SSF55770">
    <property type="entry name" value="Profilin (actin-binding protein)"/>
    <property type="match status" value="1"/>
</dbReference>
<dbReference type="PANTHER" id="PTHR24171:SF9">
    <property type="entry name" value="ANKYRIN REPEAT DOMAIN-CONTAINING PROTEIN 39"/>
    <property type="match status" value="1"/>
</dbReference>
<evidence type="ECO:0000256" key="3">
    <source>
        <dbReference type="PROSITE-ProRule" id="PRU00023"/>
    </source>
</evidence>
<evidence type="ECO:0000313" key="5">
    <source>
        <dbReference type="Proteomes" id="UP000600918"/>
    </source>
</evidence>
<dbReference type="PROSITE" id="PS50297">
    <property type="entry name" value="ANK_REP_REGION"/>
    <property type="match status" value="2"/>
</dbReference>
<dbReference type="SMART" id="SM00248">
    <property type="entry name" value="ANK"/>
    <property type="match status" value="4"/>
</dbReference>
<dbReference type="Pfam" id="PF12796">
    <property type="entry name" value="Ank_2"/>
    <property type="match status" value="1"/>
</dbReference>
<feature type="repeat" description="ANK" evidence="3">
    <location>
        <begin position="220"/>
        <end position="252"/>
    </location>
</feature>
<accession>A0A834K4V1</accession>
<dbReference type="SUPFAM" id="SSF48403">
    <property type="entry name" value="Ankyrin repeat"/>
    <property type="match status" value="1"/>
</dbReference>
<reference evidence="4" key="1">
    <citation type="journal article" date="2020" name="G3 (Bethesda)">
        <title>High-Quality Assemblies for Three Invasive Social Wasps from the &lt;i&gt;Vespula&lt;/i&gt; Genus.</title>
        <authorList>
            <person name="Harrop T.W.R."/>
            <person name="Guhlin J."/>
            <person name="McLaughlin G.M."/>
            <person name="Permina E."/>
            <person name="Stockwell P."/>
            <person name="Gilligan J."/>
            <person name="Le Lec M.F."/>
            <person name="Gruber M.A.M."/>
            <person name="Quinn O."/>
            <person name="Lovegrove M."/>
            <person name="Duncan E.J."/>
            <person name="Remnant E.J."/>
            <person name="Van Eeckhoven J."/>
            <person name="Graham B."/>
            <person name="Knapp R.A."/>
            <person name="Langford K.W."/>
            <person name="Kronenberg Z."/>
            <person name="Press M.O."/>
            <person name="Eacker S.M."/>
            <person name="Wilson-Rankin E.E."/>
            <person name="Purcell J."/>
            <person name="Lester P.J."/>
            <person name="Dearden P.K."/>
        </authorList>
    </citation>
    <scope>NUCLEOTIDE SEQUENCE</scope>
    <source>
        <strain evidence="4">Volc-1</strain>
    </source>
</reference>
<dbReference type="Pfam" id="PF00023">
    <property type="entry name" value="Ank"/>
    <property type="match status" value="1"/>
</dbReference>
<dbReference type="AlphaFoldDB" id="A0A834K4V1"/>
<dbReference type="PANTHER" id="PTHR24171">
    <property type="entry name" value="ANKYRIN REPEAT DOMAIN-CONTAINING PROTEIN 39-RELATED"/>
    <property type="match status" value="1"/>
</dbReference>
<gene>
    <name evidence="4" type="ORF">H0235_015647</name>
</gene>
<dbReference type="InterPro" id="IPR002110">
    <property type="entry name" value="Ankyrin_rpt"/>
</dbReference>
<protein>
    <submittedName>
        <fullName evidence="4">Uncharacterized protein</fullName>
    </submittedName>
</protein>
<dbReference type="GO" id="GO:0031436">
    <property type="term" value="C:BRCA1-BARD1 complex"/>
    <property type="evidence" value="ECO:0007669"/>
    <property type="project" value="TreeGrafter"/>
</dbReference>
<keyword evidence="1" id="KW-0677">Repeat</keyword>
<dbReference type="PROSITE" id="PS50088">
    <property type="entry name" value="ANK_REPEAT"/>
    <property type="match status" value="2"/>
</dbReference>
<dbReference type="InterPro" id="IPR036140">
    <property type="entry name" value="PFN_sf"/>
</dbReference>
<keyword evidence="2 3" id="KW-0040">ANK repeat</keyword>
<dbReference type="GO" id="GO:0085020">
    <property type="term" value="P:protein K6-linked ubiquitination"/>
    <property type="evidence" value="ECO:0007669"/>
    <property type="project" value="TreeGrafter"/>
</dbReference>
<dbReference type="GO" id="GO:0004842">
    <property type="term" value="F:ubiquitin-protein transferase activity"/>
    <property type="evidence" value="ECO:0007669"/>
    <property type="project" value="TreeGrafter"/>
</dbReference>
<dbReference type="GO" id="GO:0070531">
    <property type="term" value="C:BRCA1-A complex"/>
    <property type="evidence" value="ECO:0007669"/>
    <property type="project" value="TreeGrafter"/>
</dbReference>
<dbReference type="PRINTS" id="PR01415">
    <property type="entry name" value="ANKYRIN"/>
</dbReference>
<comment type="caution">
    <text evidence="4">The sequence shown here is derived from an EMBL/GenBank/DDBJ whole genome shotgun (WGS) entry which is preliminary data.</text>
</comment>
<dbReference type="EMBL" id="JACSDY010000018">
    <property type="protein sequence ID" value="KAF7399910.1"/>
    <property type="molecule type" value="Genomic_DNA"/>
</dbReference>
<dbReference type="Gene3D" id="1.25.40.20">
    <property type="entry name" value="Ankyrin repeat-containing domain"/>
    <property type="match status" value="1"/>
</dbReference>
<feature type="repeat" description="ANK" evidence="3">
    <location>
        <begin position="186"/>
        <end position="218"/>
    </location>
</feature>
<name>A0A834K4V1_VESPE</name>
<evidence type="ECO:0000313" key="4">
    <source>
        <dbReference type="EMBL" id="KAF7399910.1"/>
    </source>
</evidence>
<organism evidence="4 5">
    <name type="scientific">Vespula pensylvanica</name>
    <name type="common">Western yellow jacket</name>
    <name type="synonym">Wasp</name>
    <dbReference type="NCBI Taxonomy" id="30213"/>
    <lineage>
        <taxon>Eukaryota</taxon>
        <taxon>Metazoa</taxon>
        <taxon>Ecdysozoa</taxon>
        <taxon>Arthropoda</taxon>
        <taxon>Hexapoda</taxon>
        <taxon>Insecta</taxon>
        <taxon>Pterygota</taxon>
        <taxon>Neoptera</taxon>
        <taxon>Endopterygota</taxon>
        <taxon>Hymenoptera</taxon>
        <taxon>Apocrita</taxon>
        <taxon>Aculeata</taxon>
        <taxon>Vespoidea</taxon>
        <taxon>Vespidae</taxon>
        <taxon>Vespinae</taxon>
        <taxon>Vespula</taxon>
    </lineage>
</organism>
<evidence type="ECO:0000256" key="1">
    <source>
        <dbReference type="ARBA" id="ARBA00022737"/>
    </source>
</evidence>
<dbReference type="Proteomes" id="UP000600918">
    <property type="component" value="Unassembled WGS sequence"/>
</dbReference>
<sequence length="306" mass="33780">MAKSNESCIDTMAEPVSAMPEKWVNTATSETFYYVGVRGSPYATESSVFELSPDELLALTKRFQSSASTVVNGALIKGRPFSVINALAELGYRVICSTGEAEILWTLQREIEEKMAKEYEHEHEHEHEHERGVDSCCSLSANLGVSQSLSEIEFERGIWYAAQYNDKDKVEGFLRKGIRADIEDSAGYTALHYAARNGHYRICEMLLQHGANVNARTRCGQATALHRAATQGHDRVVESLLKHGANADLKDADGCTALHRAIIAARVSVCESLIPHSDLSIVDNKNRTVKQLANEYCNDVVSLLSS</sequence>